<evidence type="ECO:0000313" key="1">
    <source>
        <dbReference type="EMBL" id="KAJ7535400.1"/>
    </source>
</evidence>
<dbReference type="Proteomes" id="UP001162992">
    <property type="component" value="Chromosome 12"/>
</dbReference>
<accession>A0ACC2C0A4</accession>
<reference evidence="2" key="1">
    <citation type="journal article" date="2024" name="Proc. Natl. Acad. Sci. U.S.A.">
        <title>Extraordinary preservation of gene collinearity over three hundred million years revealed in homosporous lycophytes.</title>
        <authorList>
            <person name="Li C."/>
            <person name="Wickell D."/>
            <person name="Kuo L.Y."/>
            <person name="Chen X."/>
            <person name="Nie B."/>
            <person name="Liao X."/>
            <person name="Peng D."/>
            <person name="Ji J."/>
            <person name="Jenkins J."/>
            <person name="Williams M."/>
            <person name="Shu S."/>
            <person name="Plott C."/>
            <person name="Barry K."/>
            <person name="Rajasekar S."/>
            <person name="Grimwood J."/>
            <person name="Han X."/>
            <person name="Sun S."/>
            <person name="Hou Z."/>
            <person name="He W."/>
            <person name="Dai G."/>
            <person name="Sun C."/>
            <person name="Schmutz J."/>
            <person name="Leebens-Mack J.H."/>
            <person name="Li F.W."/>
            <person name="Wang L."/>
        </authorList>
    </citation>
    <scope>NUCLEOTIDE SEQUENCE [LARGE SCALE GENOMIC DNA]</scope>
    <source>
        <strain evidence="2">cv. PW_Plant_1</strain>
    </source>
</reference>
<proteinExistence type="predicted"/>
<evidence type="ECO:0000313" key="2">
    <source>
        <dbReference type="Proteomes" id="UP001162992"/>
    </source>
</evidence>
<comment type="caution">
    <text evidence="1">The sequence shown here is derived from an EMBL/GenBank/DDBJ whole genome shotgun (WGS) entry which is preliminary data.</text>
</comment>
<keyword evidence="2" id="KW-1185">Reference proteome</keyword>
<gene>
    <name evidence="1" type="ORF">O6H91_12G031600</name>
</gene>
<organism evidence="1 2">
    <name type="scientific">Diphasiastrum complanatum</name>
    <name type="common">Issler's clubmoss</name>
    <name type="synonym">Lycopodium complanatum</name>
    <dbReference type="NCBI Taxonomy" id="34168"/>
    <lineage>
        <taxon>Eukaryota</taxon>
        <taxon>Viridiplantae</taxon>
        <taxon>Streptophyta</taxon>
        <taxon>Embryophyta</taxon>
        <taxon>Tracheophyta</taxon>
        <taxon>Lycopodiopsida</taxon>
        <taxon>Lycopodiales</taxon>
        <taxon>Lycopodiaceae</taxon>
        <taxon>Lycopodioideae</taxon>
        <taxon>Diphasiastrum</taxon>
    </lineage>
</organism>
<name>A0ACC2C0A4_DIPCM</name>
<dbReference type="EMBL" id="CM055103">
    <property type="protein sequence ID" value="KAJ7535400.1"/>
    <property type="molecule type" value="Genomic_DNA"/>
</dbReference>
<protein>
    <submittedName>
        <fullName evidence="1">Uncharacterized protein</fullName>
    </submittedName>
</protein>
<sequence>MMEEGSGLKVIAGADAFGAPLKEVLVRHLKQKGIDVEDLGIDKYYTIAEEVGKKLALEKKDDEASGATKGLLVCGTGVGVSIFANKFKGVYAASCTSVNEAQNCRSINNTNVITLGAKVTPPEEGKKILDAWLETPFKAPCPASDGQAWNQDIQQFLDQSLADMDQIPQDALRADANKSEIKSACAICALANNRKFDPVDIMPGGSWNIVREDPTSAVVRFKAGSFEPAHHHTFGHDLIVTEGKKRVWNLTKREVFDLSPGDFLFTPAGDVHRVQYFTDTEFFIRWDGHWDIFLDEDLEAAKAAAQVS</sequence>